<accession>B8F452</accession>
<organism evidence="1 2">
    <name type="scientific">Glaesserella parasuis serovar 5 (strain SH0165)</name>
    <name type="common">Haemophilus parasuis</name>
    <dbReference type="NCBI Taxonomy" id="557723"/>
    <lineage>
        <taxon>Bacteria</taxon>
        <taxon>Pseudomonadati</taxon>
        <taxon>Pseudomonadota</taxon>
        <taxon>Gammaproteobacteria</taxon>
        <taxon>Pasteurellales</taxon>
        <taxon>Pasteurellaceae</taxon>
        <taxon>Glaesserella</taxon>
    </lineage>
</organism>
<dbReference type="EMBL" id="CP001321">
    <property type="protein sequence ID" value="ACL32104.1"/>
    <property type="molecule type" value="Genomic_DNA"/>
</dbReference>
<sequence>MDKRTHWSCLVDTQAVVLEWEDTSGGLKELQKIPNWDKV</sequence>
<dbReference type="AlphaFoldDB" id="B8F452"/>
<evidence type="ECO:0000313" key="2">
    <source>
        <dbReference type="Proteomes" id="UP000006743"/>
    </source>
</evidence>
<protein>
    <submittedName>
        <fullName evidence="1">Uncharacterized protein</fullName>
    </submittedName>
</protein>
<evidence type="ECO:0000313" key="1">
    <source>
        <dbReference type="EMBL" id="ACL32104.1"/>
    </source>
</evidence>
<keyword evidence="2" id="KW-1185">Reference proteome</keyword>
<dbReference type="Proteomes" id="UP000006743">
    <property type="component" value="Chromosome"/>
</dbReference>
<gene>
    <name evidence="1" type="ordered locus">HAPS_0435</name>
</gene>
<name>B8F452_GLAP5</name>
<dbReference type="HOGENOM" id="CLU_3344283_0_0_6"/>
<proteinExistence type="predicted"/>
<reference evidence="1 2" key="1">
    <citation type="journal article" date="2009" name="J. Bacteriol.">
        <title>Complete genome sequence of Haemophilus parasuis SH0165.</title>
        <authorList>
            <person name="Yue M."/>
            <person name="Yang F."/>
            <person name="Yang J."/>
            <person name="Bei W."/>
            <person name="Cai X."/>
            <person name="Chen L."/>
            <person name="Dong J."/>
            <person name="Zhou R."/>
            <person name="Jin M."/>
            <person name="Jin Q."/>
            <person name="Chen H."/>
        </authorList>
    </citation>
    <scope>NUCLEOTIDE SEQUENCE [LARGE SCALE GENOMIC DNA]</scope>
    <source>
        <strain evidence="1 2">SH0165</strain>
    </source>
</reference>
<dbReference type="STRING" id="557723.HAPS_0435"/>
<dbReference type="KEGG" id="hap:HAPS_0435"/>